<dbReference type="Pfam" id="PF00664">
    <property type="entry name" value="ABC_membrane"/>
    <property type="match status" value="1"/>
</dbReference>
<feature type="domain" description="ABC transmembrane type-1" evidence="10">
    <location>
        <begin position="247"/>
        <end position="378"/>
    </location>
</feature>
<feature type="region of interest" description="Disordered" evidence="8">
    <location>
        <begin position="461"/>
        <end position="494"/>
    </location>
</feature>
<keyword evidence="4" id="KW-0547">Nucleotide-binding</keyword>
<dbReference type="InterPro" id="IPR036640">
    <property type="entry name" value="ABC1_TM_sf"/>
</dbReference>
<feature type="transmembrane region" description="Helical" evidence="9">
    <location>
        <begin position="359"/>
        <end position="383"/>
    </location>
</feature>
<evidence type="ECO:0000256" key="2">
    <source>
        <dbReference type="ARBA" id="ARBA00022692"/>
    </source>
</evidence>
<dbReference type="InterPro" id="IPR027417">
    <property type="entry name" value="P-loop_NTPase"/>
</dbReference>
<dbReference type="EMBL" id="KV722595">
    <property type="protein sequence ID" value="OCH85283.1"/>
    <property type="molecule type" value="Genomic_DNA"/>
</dbReference>
<dbReference type="SUPFAM" id="SSF90123">
    <property type="entry name" value="ABC transporter transmembrane region"/>
    <property type="match status" value="1"/>
</dbReference>
<dbReference type="PANTHER" id="PTHR24223">
    <property type="entry name" value="ATP-BINDING CASSETTE SUB-FAMILY C"/>
    <property type="match status" value="1"/>
</dbReference>
<proteinExistence type="predicted"/>
<name>A0A8E2AJD4_9APHY</name>
<dbReference type="PROSITE" id="PS50929">
    <property type="entry name" value="ABC_TM1F"/>
    <property type="match status" value="1"/>
</dbReference>
<dbReference type="Proteomes" id="UP000250043">
    <property type="component" value="Unassembled WGS sequence"/>
</dbReference>
<evidence type="ECO:0000259" key="10">
    <source>
        <dbReference type="PROSITE" id="PS50929"/>
    </source>
</evidence>
<keyword evidence="12" id="KW-1185">Reference proteome</keyword>
<keyword evidence="7 9" id="KW-0472">Membrane</keyword>
<protein>
    <recommendedName>
        <fullName evidence="10">ABC transmembrane type-1 domain-containing protein</fullName>
    </recommendedName>
</protein>
<gene>
    <name evidence="11" type="ORF">OBBRIDRAFT_839078</name>
</gene>
<dbReference type="InterPro" id="IPR050173">
    <property type="entry name" value="ABC_transporter_C-like"/>
</dbReference>
<evidence type="ECO:0000256" key="3">
    <source>
        <dbReference type="ARBA" id="ARBA00022737"/>
    </source>
</evidence>
<feature type="transmembrane region" description="Helical" evidence="9">
    <location>
        <begin position="242"/>
        <end position="261"/>
    </location>
</feature>
<keyword evidence="1" id="KW-0813">Transport</keyword>
<dbReference type="GO" id="GO:0005524">
    <property type="term" value="F:ATP binding"/>
    <property type="evidence" value="ECO:0007669"/>
    <property type="project" value="UniProtKB-KW"/>
</dbReference>
<evidence type="ECO:0000256" key="1">
    <source>
        <dbReference type="ARBA" id="ARBA00022448"/>
    </source>
</evidence>
<evidence type="ECO:0000256" key="5">
    <source>
        <dbReference type="ARBA" id="ARBA00022840"/>
    </source>
</evidence>
<dbReference type="Gene3D" id="1.20.1560.10">
    <property type="entry name" value="ABC transporter type 1, transmembrane domain"/>
    <property type="match status" value="1"/>
</dbReference>
<dbReference type="SUPFAM" id="SSF52540">
    <property type="entry name" value="P-loop containing nucleoside triphosphate hydrolases"/>
    <property type="match status" value="1"/>
</dbReference>
<evidence type="ECO:0000256" key="6">
    <source>
        <dbReference type="ARBA" id="ARBA00022989"/>
    </source>
</evidence>
<dbReference type="InterPro" id="IPR011527">
    <property type="entry name" value="ABC1_TM_dom"/>
</dbReference>
<feature type="transmembrane region" description="Helical" evidence="9">
    <location>
        <begin position="284"/>
        <end position="307"/>
    </location>
</feature>
<evidence type="ECO:0000313" key="11">
    <source>
        <dbReference type="EMBL" id="OCH85283.1"/>
    </source>
</evidence>
<accession>A0A8E2AJD4</accession>
<evidence type="ECO:0000256" key="9">
    <source>
        <dbReference type="SAM" id="Phobius"/>
    </source>
</evidence>
<evidence type="ECO:0000256" key="7">
    <source>
        <dbReference type="ARBA" id="ARBA00023136"/>
    </source>
</evidence>
<dbReference type="PANTHER" id="PTHR24223:SF353">
    <property type="entry name" value="ABC TRANSPORTER ATP-BINDING PROTEIN_PERMEASE VMR1-RELATED"/>
    <property type="match status" value="1"/>
</dbReference>
<sequence length="520" mass="57092">MPPDTIASFTGTIVPDEEWIVQDVCAYVPQSAWLRNASIRDNILFDLPYVEERYQKTLEVCALLSDLRILEDGDMSEIGERGVNLSGGQAVKRRESRLHAPYILALQLSFWTMCSPLGDLMRGRTIILVSHHVQLCSPSASYIVALDNGRVQFQGDGEQFKSSGVLSTLVQSGAADASDDKKETLVPGMEEIAEKQIASNGHTEENSETGSNTTTAATPVEKPKPEVKKVPRKLIEEEKRRWEYWSIFALALIIAALSPVLENGWLQIWSGSALESESPMSPTYYITVYAAVNHRFGLVMTTLRYFVLYHRGIHASIVLYRKLLEGVLFANIRFHDTVSRGRLLNRFGKDFEALFRTTLGVAFTIVGGLPFLVAATILGTLYYQVGKVLVVYLADNEIVGGYAEVPTGQMSYDYNILVYSNDALVPGFHTFTLINGHVNGNKSLVLLDYAMTEFDDLAEPLPTSSSASPSSSSQLSSRLTSEPSSSVTSSSSAAIATAQSSDVRTFSGGLSKKNRTIIIV</sequence>
<reference evidence="11 12" key="1">
    <citation type="submission" date="2016-07" db="EMBL/GenBank/DDBJ databases">
        <title>Draft genome of the white-rot fungus Obba rivulosa 3A-2.</title>
        <authorList>
            <consortium name="DOE Joint Genome Institute"/>
            <person name="Miettinen O."/>
            <person name="Riley R."/>
            <person name="Acob R."/>
            <person name="Barry K."/>
            <person name="Cullen D."/>
            <person name="De Vries R."/>
            <person name="Hainaut M."/>
            <person name="Hatakka A."/>
            <person name="Henrissat B."/>
            <person name="Hilden K."/>
            <person name="Kuo R."/>
            <person name="Labutti K."/>
            <person name="Lipzen A."/>
            <person name="Makela M.R."/>
            <person name="Sandor L."/>
            <person name="Spatafora J.W."/>
            <person name="Grigoriev I.V."/>
            <person name="Hibbett D.S."/>
        </authorList>
    </citation>
    <scope>NUCLEOTIDE SEQUENCE [LARGE SCALE GENOMIC DNA]</scope>
    <source>
        <strain evidence="11 12">3A-2</strain>
    </source>
</reference>
<keyword evidence="2 9" id="KW-0812">Transmembrane</keyword>
<keyword evidence="6 9" id="KW-1133">Transmembrane helix</keyword>
<dbReference type="GO" id="GO:0140359">
    <property type="term" value="F:ABC-type transporter activity"/>
    <property type="evidence" value="ECO:0007669"/>
    <property type="project" value="InterPro"/>
</dbReference>
<feature type="compositionally biased region" description="Low complexity" evidence="8">
    <location>
        <begin position="208"/>
        <end position="220"/>
    </location>
</feature>
<dbReference type="OrthoDB" id="6500128at2759"/>
<feature type="region of interest" description="Disordered" evidence="8">
    <location>
        <begin position="195"/>
        <end position="226"/>
    </location>
</feature>
<dbReference type="GO" id="GO:0000329">
    <property type="term" value="C:fungal-type vacuole membrane"/>
    <property type="evidence" value="ECO:0007669"/>
    <property type="project" value="TreeGrafter"/>
</dbReference>
<dbReference type="AlphaFoldDB" id="A0A8E2AJD4"/>
<dbReference type="Gene3D" id="3.40.50.300">
    <property type="entry name" value="P-loop containing nucleotide triphosphate hydrolases"/>
    <property type="match status" value="2"/>
</dbReference>
<evidence type="ECO:0000256" key="8">
    <source>
        <dbReference type="SAM" id="MobiDB-lite"/>
    </source>
</evidence>
<evidence type="ECO:0000313" key="12">
    <source>
        <dbReference type="Proteomes" id="UP000250043"/>
    </source>
</evidence>
<organism evidence="11 12">
    <name type="scientific">Obba rivulosa</name>
    <dbReference type="NCBI Taxonomy" id="1052685"/>
    <lineage>
        <taxon>Eukaryota</taxon>
        <taxon>Fungi</taxon>
        <taxon>Dikarya</taxon>
        <taxon>Basidiomycota</taxon>
        <taxon>Agaricomycotina</taxon>
        <taxon>Agaricomycetes</taxon>
        <taxon>Polyporales</taxon>
        <taxon>Gelatoporiaceae</taxon>
        <taxon>Obba</taxon>
    </lineage>
</organism>
<keyword evidence="3" id="KW-0677">Repeat</keyword>
<evidence type="ECO:0000256" key="4">
    <source>
        <dbReference type="ARBA" id="ARBA00022741"/>
    </source>
</evidence>
<keyword evidence="5" id="KW-0067">ATP-binding</keyword>